<dbReference type="GO" id="GO:0000978">
    <property type="term" value="F:RNA polymerase II cis-regulatory region sequence-specific DNA binding"/>
    <property type="evidence" value="ECO:0007669"/>
    <property type="project" value="TreeGrafter"/>
</dbReference>
<dbReference type="InterPro" id="IPR013087">
    <property type="entry name" value="Znf_C2H2_type"/>
</dbReference>
<evidence type="ECO:0000256" key="5">
    <source>
        <dbReference type="SAM" id="MobiDB-lite"/>
    </source>
</evidence>
<sequence>MPKESAASTTKAASAASTTTNTNTTVPRPKNFACTHCNRTFARKYDAARHKRIHTGVKPYYCPCCKKGFARSDARVRHFRTEYNCRDGANKVQQNRQRNHNQRCTAPTPNTLSHS</sequence>
<protein>
    <submittedName>
        <fullName evidence="7">C2H2-type zinc finger transcription factor</fullName>
    </submittedName>
</protein>
<comment type="caution">
    <text evidence="7">The sequence shown here is derived from an EMBL/GenBank/DDBJ whole genome shotgun (WGS) entry which is preliminary data.</text>
</comment>
<evidence type="ECO:0000256" key="3">
    <source>
        <dbReference type="ARBA" id="ARBA00022833"/>
    </source>
</evidence>
<dbReference type="GO" id="GO:0000981">
    <property type="term" value="F:DNA-binding transcription factor activity, RNA polymerase II-specific"/>
    <property type="evidence" value="ECO:0007669"/>
    <property type="project" value="TreeGrafter"/>
</dbReference>
<evidence type="ECO:0000313" key="8">
    <source>
        <dbReference type="Proteomes" id="UP000077051"/>
    </source>
</evidence>
<keyword evidence="1" id="KW-0479">Metal-binding</keyword>
<dbReference type="Proteomes" id="UP000077051">
    <property type="component" value="Unassembled WGS sequence"/>
</dbReference>
<feature type="region of interest" description="Disordered" evidence="5">
    <location>
        <begin position="90"/>
        <end position="115"/>
    </location>
</feature>
<dbReference type="PANTHER" id="PTHR23235">
    <property type="entry name" value="KRUEPPEL-LIKE TRANSCRIPTION FACTOR"/>
    <property type="match status" value="1"/>
</dbReference>
<dbReference type="PANTHER" id="PTHR23235:SF120">
    <property type="entry name" value="KRUPPEL-LIKE FACTOR 15"/>
    <property type="match status" value="1"/>
</dbReference>
<organism evidence="7 8">
    <name type="scientific">Mucor lusitanicus CBS 277.49</name>
    <dbReference type="NCBI Taxonomy" id="747725"/>
    <lineage>
        <taxon>Eukaryota</taxon>
        <taxon>Fungi</taxon>
        <taxon>Fungi incertae sedis</taxon>
        <taxon>Mucoromycota</taxon>
        <taxon>Mucoromycotina</taxon>
        <taxon>Mucoromycetes</taxon>
        <taxon>Mucorales</taxon>
        <taxon>Mucorineae</taxon>
        <taxon>Mucoraceae</taxon>
        <taxon>Mucor</taxon>
    </lineage>
</organism>
<evidence type="ECO:0000256" key="1">
    <source>
        <dbReference type="ARBA" id="ARBA00022723"/>
    </source>
</evidence>
<dbReference type="PROSITE" id="PS00028">
    <property type="entry name" value="ZINC_FINGER_C2H2_1"/>
    <property type="match status" value="1"/>
</dbReference>
<evidence type="ECO:0000256" key="4">
    <source>
        <dbReference type="PROSITE-ProRule" id="PRU00042"/>
    </source>
</evidence>
<accession>A0A168LPG3</accession>
<dbReference type="Gene3D" id="3.30.160.60">
    <property type="entry name" value="Classic Zinc Finger"/>
    <property type="match status" value="2"/>
</dbReference>
<feature type="compositionally biased region" description="Polar residues" evidence="5">
    <location>
        <begin position="104"/>
        <end position="115"/>
    </location>
</feature>
<dbReference type="EMBL" id="AMYB01000004">
    <property type="protein sequence ID" value="OAD03796.1"/>
    <property type="molecule type" value="Genomic_DNA"/>
</dbReference>
<gene>
    <name evidence="7" type="ORF">MUCCIDRAFT_142131</name>
</gene>
<dbReference type="SMART" id="SM00355">
    <property type="entry name" value="ZnF_C2H2"/>
    <property type="match status" value="2"/>
</dbReference>
<dbReference type="OrthoDB" id="8922241at2759"/>
<proteinExistence type="predicted"/>
<keyword evidence="2 4" id="KW-0863">Zinc-finger</keyword>
<dbReference type="AlphaFoldDB" id="A0A168LPG3"/>
<dbReference type="PROSITE" id="PS50157">
    <property type="entry name" value="ZINC_FINGER_C2H2_2"/>
    <property type="match status" value="1"/>
</dbReference>
<keyword evidence="8" id="KW-1185">Reference proteome</keyword>
<evidence type="ECO:0000259" key="6">
    <source>
        <dbReference type="PROSITE" id="PS50157"/>
    </source>
</evidence>
<feature type="region of interest" description="Disordered" evidence="5">
    <location>
        <begin position="1"/>
        <end position="30"/>
    </location>
</feature>
<evidence type="ECO:0000313" key="7">
    <source>
        <dbReference type="EMBL" id="OAD03796.1"/>
    </source>
</evidence>
<dbReference type="FunFam" id="3.30.160.60:FF:000446">
    <property type="entry name" value="Zinc finger protein"/>
    <property type="match status" value="1"/>
</dbReference>
<reference evidence="7 8" key="1">
    <citation type="submission" date="2015-06" db="EMBL/GenBank/DDBJ databases">
        <title>Expansion of signal transduction pathways in fungi by whole-genome duplication.</title>
        <authorList>
            <consortium name="DOE Joint Genome Institute"/>
            <person name="Corrochano L.M."/>
            <person name="Kuo A."/>
            <person name="Marcet-Houben M."/>
            <person name="Polaino S."/>
            <person name="Salamov A."/>
            <person name="Villalobos J.M."/>
            <person name="Alvarez M.I."/>
            <person name="Avalos J."/>
            <person name="Benito E.P."/>
            <person name="Benoit I."/>
            <person name="Burger G."/>
            <person name="Camino L.P."/>
            <person name="Canovas D."/>
            <person name="Cerda-Olmedo E."/>
            <person name="Cheng J.-F."/>
            <person name="Dominguez A."/>
            <person name="Elias M."/>
            <person name="Eslava A.P."/>
            <person name="Glaser F."/>
            <person name="Grimwood J."/>
            <person name="Gutierrez G."/>
            <person name="Heitman J."/>
            <person name="Henrissat B."/>
            <person name="Iturriaga E.A."/>
            <person name="Lang B.F."/>
            <person name="Lavin J.L."/>
            <person name="Lee S."/>
            <person name="Li W."/>
            <person name="Lindquist E."/>
            <person name="Lopez-Garcia S."/>
            <person name="Luque E.M."/>
            <person name="Marcos A.T."/>
            <person name="Martin J."/>
            <person name="Mccluskey K."/>
            <person name="Medina H.R."/>
            <person name="Miralles-Duran A."/>
            <person name="Miyazaki A."/>
            <person name="Munoz-Torres E."/>
            <person name="Oguiza J.A."/>
            <person name="Ohm R."/>
            <person name="Olmedo M."/>
            <person name="Orejas M."/>
            <person name="Ortiz-Castellanos L."/>
            <person name="Pisabarro A.G."/>
            <person name="Rodriguez-Romero J."/>
            <person name="Ruiz-Herrera J."/>
            <person name="Ruiz-Vazquez R."/>
            <person name="Sanz C."/>
            <person name="Schackwitz W."/>
            <person name="Schmutz J."/>
            <person name="Shahriari M."/>
            <person name="Shelest E."/>
            <person name="Silva-Franco F."/>
            <person name="Soanes D."/>
            <person name="Syed K."/>
            <person name="Tagua V.G."/>
            <person name="Talbot N.J."/>
            <person name="Thon M."/>
            <person name="De Vries R.P."/>
            <person name="Wiebenga A."/>
            <person name="Yadav J.S."/>
            <person name="Braun E.L."/>
            <person name="Baker S."/>
            <person name="Garre V."/>
            <person name="Horwitz B."/>
            <person name="Torres-Martinez S."/>
            <person name="Idnurm A."/>
            <person name="Herrera-Estrella A."/>
            <person name="Gabaldon T."/>
            <person name="Grigoriev I.V."/>
        </authorList>
    </citation>
    <scope>NUCLEOTIDE SEQUENCE [LARGE SCALE GENOMIC DNA]</scope>
    <source>
        <strain evidence="7 8">CBS 277.49</strain>
    </source>
</reference>
<dbReference type="SUPFAM" id="SSF57667">
    <property type="entry name" value="beta-beta-alpha zinc fingers"/>
    <property type="match status" value="1"/>
</dbReference>
<dbReference type="Pfam" id="PF00096">
    <property type="entry name" value="zf-C2H2"/>
    <property type="match status" value="1"/>
</dbReference>
<dbReference type="STRING" id="747725.A0A168LPG3"/>
<feature type="domain" description="C2H2-type" evidence="6">
    <location>
        <begin position="32"/>
        <end position="59"/>
    </location>
</feature>
<dbReference type="InterPro" id="IPR036236">
    <property type="entry name" value="Znf_C2H2_sf"/>
</dbReference>
<feature type="compositionally biased region" description="Low complexity" evidence="5">
    <location>
        <begin position="1"/>
        <end position="25"/>
    </location>
</feature>
<keyword evidence="3" id="KW-0862">Zinc</keyword>
<dbReference type="GO" id="GO:0008270">
    <property type="term" value="F:zinc ion binding"/>
    <property type="evidence" value="ECO:0007669"/>
    <property type="project" value="UniProtKB-KW"/>
</dbReference>
<evidence type="ECO:0000256" key="2">
    <source>
        <dbReference type="ARBA" id="ARBA00022771"/>
    </source>
</evidence>
<name>A0A168LPG3_MUCCL</name>
<dbReference type="VEuPathDB" id="FungiDB:MUCCIDRAFT_142131"/>